<evidence type="ECO:0000313" key="4">
    <source>
        <dbReference type="Proteomes" id="UP000533598"/>
    </source>
</evidence>
<dbReference type="Pfam" id="PF12079">
    <property type="entry name" value="DUF3558"/>
    <property type="match status" value="1"/>
</dbReference>
<dbReference type="RefSeq" id="WP_185002099.1">
    <property type="nucleotide sequence ID" value="NZ_BAAAUI010000029.1"/>
</dbReference>
<dbReference type="EMBL" id="JACHMH010000001">
    <property type="protein sequence ID" value="MBB4676249.1"/>
    <property type="molecule type" value="Genomic_DNA"/>
</dbReference>
<evidence type="ECO:0000313" key="3">
    <source>
        <dbReference type="EMBL" id="MBB4676249.1"/>
    </source>
</evidence>
<feature type="signal peptide" evidence="2">
    <location>
        <begin position="1"/>
        <end position="23"/>
    </location>
</feature>
<feature type="chain" id="PRO_5038906454" description="DUF3558 domain-containing protein" evidence="2">
    <location>
        <begin position="24"/>
        <end position="208"/>
    </location>
</feature>
<organism evidence="3 4">
    <name type="scientific">Crossiella cryophila</name>
    <dbReference type="NCBI Taxonomy" id="43355"/>
    <lineage>
        <taxon>Bacteria</taxon>
        <taxon>Bacillati</taxon>
        <taxon>Actinomycetota</taxon>
        <taxon>Actinomycetes</taxon>
        <taxon>Pseudonocardiales</taxon>
        <taxon>Pseudonocardiaceae</taxon>
        <taxon>Crossiella</taxon>
    </lineage>
</organism>
<gene>
    <name evidence="3" type="ORF">HNR67_002367</name>
</gene>
<protein>
    <recommendedName>
        <fullName evidence="5">DUF3558 domain-containing protein</fullName>
    </recommendedName>
</protein>
<dbReference type="PROSITE" id="PS51257">
    <property type="entry name" value="PROKAR_LIPOPROTEIN"/>
    <property type="match status" value="1"/>
</dbReference>
<keyword evidence="4" id="KW-1185">Reference proteome</keyword>
<dbReference type="InterPro" id="IPR024520">
    <property type="entry name" value="DUF3558"/>
</dbReference>
<evidence type="ECO:0008006" key="5">
    <source>
        <dbReference type="Google" id="ProtNLM"/>
    </source>
</evidence>
<name>A0A7W7CAS1_9PSEU</name>
<feature type="region of interest" description="Disordered" evidence="1">
    <location>
        <begin position="23"/>
        <end position="50"/>
    </location>
</feature>
<evidence type="ECO:0000256" key="2">
    <source>
        <dbReference type="SAM" id="SignalP"/>
    </source>
</evidence>
<dbReference type="AlphaFoldDB" id="A0A7W7CAS1"/>
<comment type="caution">
    <text evidence="3">The sequence shown here is derived from an EMBL/GenBank/DDBJ whole genome shotgun (WGS) entry which is preliminary data.</text>
</comment>
<proteinExistence type="predicted"/>
<accession>A0A7W7CAS1</accession>
<dbReference type="Proteomes" id="UP000533598">
    <property type="component" value="Unassembled WGS sequence"/>
</dbReference>
<keyword evidence="2" id="KW-0732">Signal</keyword>
<reference evidence="3 4" key="1">
    <citation type="submission" date="2020-08" db="EMBL/GenBank/DDBJ databases">
        <title>Sequencing the genomes of 1000 actinobacteria strains.</title>
        <authorList>
            <person name="Klenk H.-P."/>
        </authorList>
    </citation>
    <scope>NUCLEOTIDE SEQUENCE [LARGE SCALE GENOMIC DNA]</scope>
    <source>
        <strain evidence="3 4">DSM 44230</strain>
    </source>
</reference>
<evidence type="ECO:0000256" key="1">
    <source>
        <dbReference type="SAM" id="MobiDB-lite"/>
    </source>
</evidence>
<sequence length="208" mass="20751">MNRVALSTLVVAALALVAGCSGGSNTPSTSAQPPSSAAATSTSSAGLAPPITQPKLDKAAQYAPKPCELLTAAQVGTVRVSKPGKEGDSVLGKECSWTTAQNPNTSLSGLFSVALSTKADAGLNALYEKKSTYAAFEAATVAGYPSVHANSGVPFGQGDCFGYTAVSDAVTISVGVQISDKAAAEYKNACGLADKVAEMVISTIKGGS</sequence>